<dbReference type="InterPro" id="IPR008978">
    <property type="entry name" value="HSP20-like_chaperone"/>
</dbReference>
<evidence type="ECO:0000256" key="7">
    <source>
        <dbReference type="ARBA" id="ARBA00023242"/>
    </source>
</evidence>
<dbReference type="Gene3D" id="2.60.40.790">
    <property type="match status" value="1"/>
</dbReference>
<dbReference type="PANTHER" id="PTHR46492:SF1">
    <property type="entry name" value="DYNEIN AXONEMAL ASSEMBLY FACTOR 4"/>
    <property type="match status" value="1"/>
</dbReference>
<dbReference type="SUPFAM" id="SSF48452">
    <property type="entry name" value="TPR-like"/>
    <property type="match status" value="1"/>
</dbReference>
<keyword evidence="6" id="KW-0524">Neurogenesis</keyword>
<dbReference type="CDD" id="cd06469">
    <property type="entry name" value="p23_DYX1C1_like"/>
    <property type="match status" value="1"/>
</dbReference>
<dbReference type="GO" id="GO:0036158">
    <property type="term" value="P:outer dynein arm assembly"/>
    <property type="evidence" value="ECO:0007669"/>
    <property type="project" value="TreeGrafter"/>
</dbReference>
<dbReference type="Gene3D" id="1.25.40.10">
    <property type="entry name" value="Tetratricopeptide repeat domain"/>
    <property type="match status" value="1"/>
</dbReference>
<dbReference type="VEuPathDB" id="VectorBase:PPAPM1_010274"/>
<dbReference type="GO" id="GO:0003341">
    <property type="term" value="P:cilium movement"/>
    <property type="evidence" value="ECO:0007669"/>
    <property type="project" value="InterPro"/>
</dbReference>
<name>A0A1B0GNJ0_PHLPP</name>
<dbReference type="GO" id="GO:0007399">
    <property type="term" value="P:nervous system development"/>
    <property type="evidence" value="ECO:0007669"/>
    <property type="project" value="UniProtKB-KW"/>
</dbReference>
<evidence type="ECO:0000256" key="4">
    <source>
        <dbReference type="ARBA" id="ARBA00022737"/>
    </source>
</evidence>
<reference evidence="11" key="1">
    <citation type="submission" date="2022-08" db="UniProtKB">
        <authorList>
            <consortium name="EnsemblMetazoa"/>
        </authorList>
    </citation>
    <scope>IDENTIFICATION</scope>
    <source>
        <strain evidence="11">Israel</strain>
    </source>
</reference>
<dbReference type="SUPFAM" id="SSF49764">
    <property type="entry name" value="HSP20-like chaperones"/>
    <property type="match status" value="1"/>
</dbReference>
<accession>A0A1B0GNJ0</accession>
<keyword evidence="8" id="KW-0966">Cell projection</keyword>
<evidence type="ECO:0000256" key="6">
    <source>
        <dbReference type="ARBA" id="ARBA00022902"/>
    </source>
</evidence>
<evidence type="ECO:0000313" key="11">
    <source>
        <dbReference type="EnsemblMetazoa" id="PPAI004864-PA"/>
    </source>
</evidence>
<evidence type="ECO:0000256" key="8">
    <source>
        <dbReference type="ARBA" id="ARBA00023273"/>
    </source>
</evidence>
<dbReference type="Proteomes" id="UP000092462">
    <property type="component" value="Unassembled WGS sequence"/>
</dbReference>
<dbReference type="PANTHER" id="PTHR46492">
    <property type="entry name" value="DYNEIN ASSEMBLY FACTOR 4, AXONEMAL"/>
    <property type="match status" value="1"/>
</dbReference>
<dbReference type="InterPro" id="IPR011990">
    <property type="entry name" value="TPR-like_helical_dom_sf"/>
</dbReference>
<protein>
    <recommendedName>
        <fullName evidence="10">Dynein axonemal assembly factor 4</fullName>
    </recommendedName>
</protein>
<evidence type="ECO:0000256" key="1">
    <source>
        <dbReference type="ARBA" id="ARBA00004123"/>
    </source>
</evidence>
<dbReference type="EMBL" id="AJVK01013469">
    <property type="status" value="NOT_ANNOTATED_CDS"/>
    <property type="molecule type" value="Genomic_DNA"/>
</dbReference>
<dbReference type="EnsemblMetazoa" id="PPAI004864-RA">
    <property type="protein sequence ID" value="PPAI004864-PA"/>
    <property type="gene ID" value="PPAI004864"/>
</dbReference>
<organism evidence="11 12">
    <name type="scientific">Phlebotomus papatasi</name>
    <name type="common">Sandfly</name>
    <dbReference type="NCBI Taxonomy" id="29031"/>
    <lineage>
        <taxon>Eukaryota</taxon>
        <taxon>Metazoa</taxon>
        <taxon>Ecdysozoa</taxon>
        <taxon>Arthropoda</taxon>
        <taxon>Hexapoda</taxon>
        <taxon>Insecta</taxon>
        <taxon>Pterygota</taxon>
        <taxon>Neoptera</taxon>
        <taxon>Endopterygota</taxon>
        <taxon>Diptera</taxon>
        <taxon>Nematocera</taxon>
        <taxon>Psychodoidea</taxon>
        <taxon>Psychodidae</taxon>
        <taxon>Phlebotomus</taxon>
        <taxon>Phlebotomus</taxon>
    </lineage>
</organism>
<dbReference type="GO" id="GO:0005634">
    <property type="term" value="C:nucleus"/>
    <property type="evidence" value="ECO:0007669"/>
    <property type="project" value="UniProtKB-SubCell"/>
</dbReference>
<comment type="subcellular location">
    <subcellularLocation>
        <location evidence="2">Cell projection</location>
        <location evidence="2">Neuron projection</location>
    </subcellularLocation>
    <subcellularLocation>
        <location evidence="9">Dynein axonemal particle</location>
    </subcellularLocation>
    <subcellularLocation>
        <location evidence="1">Nucleus</location>
    </subcellularLocation>
</comment>
<sequence>MVITLRDIDWTQTLDSVIIRVIFHGNLEPKKLDIFTHREFVKIHSPPFYREIFLMHPIDEGQSKCRVLDNEVRFTLKKLEPQNWENLEKEMEKTVKIQMKESFVTDSHVQHEAEVKSKIEKKAVIRRKDIEKVIAHESDMRKQIEEINKEICREENAKIEKLRVLPSPTAKRLPEKPKAPVNIVPEVRQQGNIVVNFTERRFPTPKRESQIIWSRNASEFFYKKNYLGAISALTTAIQLTPDCYDLFLERSASHLAIGNFQRCIEDCSRAYELLSPAVDSNLPARIQCLARRGAALCKIGFMSQGLNELQAALKLSPGNEDLQNDVKMIEERLLQDSDTDSN</sequence>
<dbReference type="AlphaFoldDB" id="A0A1B0GNJ0"/>
<dbReference type="VEuPathDB" id="VectorBase:PPAI004864"/>
<evidence type="ECO:0000256" key="2">
    <source>
        <dbReference type="ARBA" id="ARBA00004487"/>
    </source>
</evidence>
<evidence type="ECO:0000313" key="12">
    <source>
        <dbReference type="Proteomes" id="UP000092462"/>
    </source>
</evidence>
<evidence type="ECO:0000256" key="10">
    <source>
        <dbReference type="ARBA" id="ARBA00024430"/>
    </source>
</evidence>
<dbReference type="Pfam" id="PF04969">
    <property type="entry name" value="CS"/>
    <property type="match status" value="1"/>
</dbReference>
<proteinExistence type="predicted"/>
<keyword evidence="4" id="KW-0677">Repeat</keyword>
<dbReference type="GO" id="GO:0043005">
    <property type="term" value="C:neuron projection"/>
    <property type="evidence" value="ECO:0007669"/>
    <property type="project" value="UniProtKB-SubCell"/>
</dbReference>
<keyword evidence="7" id="KW-0539">Nucleus</keyword>
<dbReference type="InterPro" id="IPR037894">
    <property type="entry name" value="CS_DYX1C1"/>
</dbReference>
<evidence type="ECO:0000256" key="9">
    <source>
        <dbReference type="ARBA" id="ARBA00024190"/>
    </source>
</evidence>
<dbReference type="GO" id="GO:0120293">
    <property type="term" value="C:dynein axonemal particle"/>
    <property type="evidence" value="ECO:0007669"/>
    <property type="project" value="UniProtKB-SubCell"/>
</dbReference>
<dbReference type="InterPro" id="IPR007052">
    <property type="entry name" value="CS_dom"/>
</dbReference>
<keyword evidence="12" id="KW-1185">Reference proteome</keyword>
<keyword evidence="5" id="KW-0802">TPR repeat</keyword>
<dbReference type="InterPro" id="IPR052004">
    <property type="entry name" value="Dynein_assembly_factor_4"/>
</dbReference>
<dbReference type="PROSITE" id="PS51203">
    <property type="entry name" value="CS"/>
    <property type="match status" value="1"/>
</dbReference>
<evidence type="ECO:0000256" key="3">
    <source>
        <dbReference type="ARBA" id="ARBA00022490"/>
    </source>
</evidence>
<keyword evidence="3" id="KW-0963">Cytoplasm</keyword>
<evidence type="ECO:0000256" key="5">
    <source>
        <dbReference type="ARBA" id="ARBA00022803"/>
    </source>
</evidence>
<dbReference type="GO" id="GO:0036159">
    <property type="term" value="P:inner dynein arm assembly"/>
    <property type="evidence" value="ECO:0007669"/>
    <property type="project" value="TreeGrafter"/>
</dbReference>